<keyword evidence="3" id="KW-0862">Zinc</keyword>
<keyword evidence="4 5" id="KW-0238">DNA-binding</keyword>
<dbReference type="InterPro" id="IPR038441">
    <property type="entry name" value="THAP_Znf_sf"/>
</dbReference>
<dbReference type="InterPro" id="IPR026521">
    <property type="entry name" value="THAP2"/>
</dbReference>
<name>A0A672FHX5_SALFA</name>
<keyword evidence="2 5" id="KW-0863">Zinc-finger</keyword>
<keyword evidence="6" id="KW-0175">Coiled coil</keyword>
<evidence type="ECO:0000259" key="8">
    <source>
        <dbReference type="PROSITE" id="PS50950"/>
    </source>
</evidence>
<dbReference type="InParanoid" id="A0A672FHX5"/>
<dbReference type="PANTHER" id="PTHR47696">
    <property type="entry name" value="THAP DOMAIN-CONTAINING PROTEIN 2"/>
    <property type="match status" value="1"/>
</dbReference>
<evidence type="ECO:0000256" key="7">
    <source>
        <dbReference type="SAM" id="MobiDB-lite"/>
    </source>
</evidence>
<evidence type="ECO:0000256" key="3">
    <source>
        <dbReference type="ARBA" id="ARBA00022833"/>
    </source>
</evidence>
<dbReference type="OMA" id="FPRNEQK"/>
<evidence type="ECO:0000256" key="2">
    <source>
        <dbReference type="ARBA" id="ARBA00022771"/>
    </source>
</evidence>
<reference evidence="9" key="2">
    <citation type="submission" date="2025-08" db="UniProtKB">
        <authorList>
            <consortium name="Ensembl"/>
        </authorList>
    </citation>
    <scope>IDENTIFICATION</scope>
</reference>
<evidence type="ECO:0000256" key="1">
    <source>
        <dbReference type="ARBA" id="ARBA00022723"/>
    </source>
</evidence>
<proteinExistence type="predicted"/>
<dbReference type="Proteomes" id="UP000472267">
    <property type="component" value="Chromosome 6"/>
</dbReference>
<sequence>MPDYCVAYGCFNLRTVETRARGITFHRFPKDAARRRQWEDTLRRDGFSASARAVICSEHFRAQDFDRLGQTVRLRDGVVPSIFNFPAHLQRSEVSTSTVTSRRAEDNLSDPVELMPDRTSEKKRGRHKRPLQQQPTELQQQPTELQQQPTELQQQPTELQQQPTELQQQPTELQQQPTELQQQPTDHLYALPASLKAVKAKLQETSARLRKVQREKSNALRRERRVKNNMQALMEELKEKNLISVKRWNRSFGATQVE</sequence>
<evidence type="ECO:0000256" key="6">
    <source>
        <dbReference type="SAM" id="Coils"/>
    </source>
</evidence>
<evidence type="ECO:0000313" key="9">
    <source>
        <dbReference type="Ensembl" id="ENSSFAP00005004125.1"/>
    </source>
</evidence>
<dbReference type="PROSITE" id="PS50950">
    <property type="entry name" value="ZF_THAP"/>
    <property type="match status" value="1"/>
</dbReference>
<dbReference type="GO" id="GO:0008270">
    <property type="term" value="F:zinc ion binding"/>
    <property type="evidence" value="ECO:0007669"/>
    <property type="project" value="UniProtKB-KW"/>
</dbReference>
<dbReference type="SUPFAM" id="SSF57716">
    <property type="entry name" value="Glucocorticoid receptor-like (DNA-binding domain)"/>
    <property type="match status" value="1"/>
</dbReference>
<accession>A0A672FHX5</accession>
<dbReference type="GO" id="GO:0003677">
    <property type="term" value="F:DNA binding"/>
    <property type="evidence" value="ECO:0007669"/>
    <property type="project" value="UniProtKB-UniRule"/>
</dbReference>
<reference evidence="9" key="3">
    <citation type="submission" date="2025-09" db="UniProtKB">
        <authorList>
            <consortium name="Ensembl"/>
        </authorList>
    </citation>
    <scope>IDENTIFICATION</scope>
</reference>
<keyword evidence="1" id="KW-0479">Metal-binding</keyword>
<dbReference type="PANTHER" id="PTHR47696:SF2">
    <property type="entry name" value="PROVISIONAL ORTHOLOG OF THAP DOMAIN CONTAINING 1"/>
    <property type="match status" value="1"/>
</dbReference>
<evidence type="ECO:0000256" key="4">
    <source>
        <dbReference type="ARBA" id="ARBA00023125"/>
    </source>
</evidence>
<dbReference type="SMART" id="SM00692">
    <property type="entry name" value="DM3"/>
    <property type="match status" value="1"/>
</dbReference>
<feature type="compositionally biased region" description="Low complexity" evidence="7">
    <location>
        <begin position="131"/>
        <end position="177"/>
    </location>
</feature>
<organism evidence="9 10">
    <name type="scientific">Salarias fasciatus</name>
    <name type="common">Jewelled blenny</name>
    <name type="synonym">Blennius fasciatus</name>
    <dbReference type="NCBI Taxonomy" id="181472"/>
    <lineage>
        <taxon>Eukaryota</taxon>
        <taxon>Metazoa</taxon>
        <taxon>Chordata</taxon>
        <taxon>Craniata</taxon>
        <taxon>Vertebrata</taxon>
        <taxon>Euteleostomi</taxon>
        <taxon>Actinopterygii</taxon>
        <taxon>Neopterygii</taxon>
        <taxon>Teleostei</taxon>
        <taxon>Neoteleostei</taxon>
        <taxon>Acanthomorphata</taxon>
        <taxon>Ovalentaria</taxon>
        <taxon>Blenniimorphae</taxon>
        <taxon>Blenniiformes</taxon>
        <taxon>Blennioidei</taxon>
        <taxon>Blenniidae</taxon>
        <taxon>Salariinae</taxon>
        <taxon>Salarias</taxon>
    </lineage>
</organism>
<dbReference type="Gene3D" id="6.20.210.20">
    <property type="entry name" value="THAP domain"/>
    <property type="match status" value="1"/>
</dbReference>
<feature type="compositionally biased region" description="Low complexity" evidence="7">
    <location>
        <begin position="92"/>
        <end position="101"/>
    </location>
</feature>
<evidence type="ECO:0000256" key="5">
    <source>
        <dbReference type="PROSITE-ProRule" id="PRU00309"/>
    </source>
</evidence>
<feature type="region of interest" description="Disordered" evidence="7">
    <location>
        <begin position="91"/>
        <end position="177"/>
    </location>
</feature>
<keyword evidence="10" id="KW-1185">Reference proteome</keyword>
<reference evidence="9" key="1">
    <citation type="submission" date="2019-06" db="EMBL/GenBank/DDBJ databases">
        <authorList>
            <consortium name="Wellcome Sanger Institute Data Sharing"/>
        </authorList>
    </citation>
    <scope>NUCLEOTIDE SEQUENCE [LARGE SCALE GENOMIC DNA]</scope>
</reference>
<dbReference type="SMART" id="SM00980">
    <property type="entry name" value="THAP"/>
    <property type="match status" value="1"/>
</dbReference>
<protein>
    <recommendedName>
        <fullName evidence="8">THAP-type domain-containing protein</fullName>
    </recommendedName>
</protein>
<dbReference type="Ensembl" id="ENSSFAT00005004406.1">
    <property type="protein sequence ID" value="ENSSFAP00005004125.1"/>
    <property type="gene ID" value="ENSSFAG00005002779.1"/>
</dbReference>
<feature type="coiled-coil region" evidence="6">
    <location>
        <begin position="195"/>
        <end position="240"/>
    </location>
</feature>
<dbReference type="Pfam" id="PF05485">
    <property type="entry name" value="THAP"/>
    <property type="match status" value="1"/>
</dbReference>
<feature type="domain" description="THAP-type" evidence="8">
    <location>
        <begin position="1"/>
        <end position="83"/>
    </location>
</feature>
<dbReference type="InterPro" id="IPR006612">
    <property type="entry name" value="THAP_Znf"/>
</dbReference>
<dbReference type="AlphaFoldDB" id="A0A672FHX5"/>
<evidence type="ECO:0000313" key="10">
    <source>
        <dbReference type="Proteomes" id="UP000472267"/>
    </source>
</evidence>